<dbReference type="Proteomes" id="UP000312512">
    <property type="component" value="Unassembled WGS sequence"/>
</dbReference>
<dbReference type="SUPFAM" id="SSF48498">
    <property type="entry name" value="Tetracyclin repressor-like, C-terminal domain"/>
    <property type="match status" value="1"/>
</dbReference>
<dbReference type="InterPro" id="IPR039538">
    <property type="entry name" value="BetI_C"/>
</dbReference>
<proteinExistence type="predicted"/>
<keyword evidence="2" id="KW-0805">Transcription regulation</keyword>
<name>A0A5C4W6G0_9ACTN</name>
<dbReference type="GO" id="GO:0003700">
    <property type="term" value="F:DNA-binding transcription factor activity"/>
    <property type="evidence" value="ECO:0007669"/>
    <property type="project" value="TreeGrafter"/>
</dbReference>
<protein>
    <submittedName>
        <fullName evidence="5">TetR family transcriptional regulator</fullName>
    </submittedName>
</protein>
<dbReference type="EMBL" id="VDLX02000010">
    <property type="protein sequence ID" value="KAB8192126.1"/>
    <property type="molecule type" value="Genomic_DNA"/>
</dbReference>
<keyword evidence="3" id="KW-0238">DNA-binding</keyword>
<evidence type="ECO:0000256" key="4">
    <source>
        <dbReference type="ARBA" id="ARBA00023163"/>
    </source>
</evidence>
<dbReference type="PANTHER" id="PTHR30055">
    <property type="entry name" value="HTH-TYPE TRANSCRIPTIONAL REGULATOR RUTR"/>
    <property type="match status" value="1"/>
</dbReference>
<dbReference type="Pfam" id="PF13977">
    <property type="entry name" value="TetR_C_6"/>
    <property type="match status" value="1"/>
</dbReference>
<keyword evidence="4" id="KW-0804">Transcription</keyword>
<comment type="caution">
    <text evidence="5">The sequence shown here is derived from an EMBL/GenBank/DDBJ whole genome shotgun (WGS) entry which is preliminary data.</text>
</comment>
<dbReference type="InterPro" id="IPR050109">
    <property type="entry name" value="HTH-type_TetR-like_transc_reg"/>
</dbReference>
<keyword evidence="6" id="KW-1185">Reference proteome</keyword>
<keyword evidence="1" id="KW-0678">Repressor</keyword>
<dbReference type="OrthoDB" id="3474596at2"/>
<evidence type="ECO:0000313" key="5">
    <source>
        <dbReference type="EMBL" id="KAB8192126.1"/>
    </source>
</evidence>
<gene>
    <name evidence="5" type="ORF">FH608_025795</name>
</gene>
<dbReference type="AlphaFoldDB" id="A0A5C4W6G0"/>
<dbReference type="PRINTS" id="PR00455">
    <property type="entry name" value="HTHTETR"/>
</dbReference>
<evidence type="ECO:0000313" key="6">
    <source>
        <dbReference type="Proteomes" id="UP000312512"/>
    </source>
</evidence>
<dbReference type="GO" id="GO:0000976">
    <property type="term" value="F:transcription cis-regulatory region binding"/>
    <property type="evidence" value="ECO:0007669"/>
    <property type="project" value="TreeGrafter"/>
</dbReference>
<dbReference type="Gene3D" id="1.10.357.10">
    <property type="entry name" value="Tetracycline Repressor, domain 2"/>
    <property type="match status" value="1"/>
</dbReference>
<dbReference type="Pfam" id="PF00440">
    <property type="entry name" value="TetR_N"/>
    <property type="match status" value="1"/>
</dbReference>
<accession>A0A5C4W6G0</accession>
<evidence type="ECO:0000256" key="3">
    <source>
        <dbReference type="ARBA" id="ARBA00023125"/>
    </source>
</evidence>
<sequence>MTRFRPHKRLRKGERPAVTSGLSRLRRTDLLKTACEVIADQGFGHTRTIDIAKAAGVSQALLFYHFESKERLFAQAFAYAARQHLEALIAIERSTATPFDRLRTLLRLCSPATPTEGWRLWIEAWSEAVRNPELEAISRRIDSQGRVLLREIIESGVASGEFACNDPDGATWRILALVDGLAIQTHVHPKVLSRRRVNVLIRTAAAAELGLSADEL</sequence>
<dbReference type="InterPro" id="IPR001647">
    <property type="entry name" value="HTH_TetR"/>
</dbReference>
<dbReference type="PROSITE" id="PS50977">
    <property type="entry name" value="HTH_TETR_2"/>
    <property type="match status" value="1"/>
</dbReference>
<dbReference type="PANTHER" id="PTHR30055:SF200">
    <property type="entry name" value="HTH-TYPE TRANSCRIPTIONAL REPRESSOR BDCR"/>
    <property type="match status" value="1"/>
</dbReference>
<evidence type="ECO:0000256" key="1">
    <source>
        <dbReference type="ARBA" id="ARBA00022491"/>
    </source>
</evidence>
<dbReference type="SUPFAM" id="SSF46689">
    <property type="entry name" value="Homeodomain-like"/>
    <property type="match status" value="1"/>
</dbReference>
<evidence type="ECO:0000256" key="2">
    <source>
        <dbReference type="ARBA" id="ARBA00023015"/>
    </source>
</evidence>
<reference evidence="5 6" key="1">
    <citation type="submission" date="2019-10" db="EMBL/GenBank/DDBJ databases">
        <title>Nonomuraea sp. nov., isolated from Phyllanthus amarus.</title>
        <authorList>
            <person name="Klykleung N."/>
            <person name="Tanasupawat S."/>
        </authorList>
    </citation>
    <scope>NUCLEOTIDE SEQUENCE [LARGE SCALE GENOMIC DNA]</scope>
    <source>
        <strain evidence="5 6">PA1-10</strain>
    </source>
</reference>
<organism evidence="5 6">
    <name type="scientific">Nonomuraea phyllanthi</name>
    <dbReference type="NCBI Taxonomy" id="2219224"/>
    <lineage>
        <taxon>Bacteria</taxon>
        <taxon>Bacillati</taxon>
        <taxon>Actinomycetota</taxon>
        <taxon>Actinomycetes</taxon>
        <taxon>Streptosporangiales</taxon>
        <taxon>Streptosporangiaceae</taxon>
        <taxon>Nonomuraea</taxon>
    </lineage>
</organism>
<dbReference type="InterPro" id="IPR009057">
    <property type="entry name" value="Homeodomain-like_sf"/>
</dbReference>
<dbReference type="InterPro" id="IPR036271">
    <property type="entry name" value="Tet_transcr_reg_TetR-rel_C_sf"/>
</dbReference>